<evidence type="ECO:0000256" key="6">
    <source>
        <dbReference type="ARBA" id="ARBA00047615"/>
    </source>
</evidence>
<comment type="catalytic activity">
    <reaction evidence="7 8">
        <text>CMP + ATP = CDP + ADP</text>
        <dbReference type="Rhea" id="RHEA:11600"/>
        <dbReference type="ChEBI" id="CHEBI:30616"/>
        <dbReference type="ChEBI" id="CHEBI:58069"/>
        <dbReference type="ChEBI" id="CHEBI:60377"/>
        <dbReference type="ChEBI" id="CHEBI:456216"/>
        <dbReference type="EC" id="2.7.4.25"/>
    </reaction>
</comment>
<dbReference type="HAMAP" id="MF_00238">
    <property type="entry name" value="Cytidyl_kinase_type1"/>
    <property type="match status" value="1"/>
</dbReference>
<evidence type="ECO:0000313" key="12">
    <source>
        <dbReference type="Proteomes" id="UP001142610"/>
    </source>
</evidence>
<dbReference type="GO" id="GO:0005524">
    <property type="term" value="F:ATP binding"/>
    <property type="evidence" value="ECO:0007669"/>
    <property type="project" value="UniProtKB-UniRule"/>
</dbReference>
<feature type="compositionally biased region" description="Basic and acidic residues" evidence="9">
    <location>
        <begin position="164"/>
        <end position="178"/>
    </location>
</feature>
<dbReference type="Pfam" id="PF02224">
    <property type="entry name" value="Cytidylate_kin"/>
    <property type="match status" value="1"/>
</dbReference>
<dbReference type="CDD" id="cd02020">
    <property type="entry name" value="CMPK"/>
    <property type="match status" value="1"/>
</dbReference>
<dbReference type="EMBL" id="JANIBC010000001">
    <property type="protein sequence ID" value="MCQ8184154.1"/>
    <property type="molecule type" value="Genomic_DNA"/>
</dbReference>
<dbReference type="GO" id="GO:0036431">
    <property type="term" value="F:dCMP kinase activity"/>
    <property type="evidence" value="ECO:0007669"/>
    <property type="project" value="InterPro"/>
</dbReference>
<comment type="caution">
    <text evidence="11">The sequence shown here is derived from an EMBL/GenBank/DDBJ whole genome shotgun (WGS) entry which is preliminary data.</text>
</comment>
<keyword evidence="3 8" id="KW-0547">Nucleotide-binding</keyword>
<dbReference type="InterPro" id="IPR027417">
    <property type="entry name" value="P-loop_NTPase"/>
</dbReference>
<comment type="similarity">
    <text evidence="1 8">Belongs to the cytidylate kinase family. Type 1 subfamily.</text>
</comment>
<keyword evidence="4 8" id="KW-0418">Kinase</keyword>
<evidence type="ECO:0000256" key="4">
    <source>
        <dbReference type="ARBA" id="ARBA00022777"/>
    </source>
</evidence>
<dbReference type="InterPro" id="IPR011994">
    <property type="entry name" value="Cytidylate_kinase_dom"/>
</dbReference>
<organism evidence="11 12">
    <name type="scientific">Parvularcula maris</name>
    <dbReference type="NCBI Taxonomy" id="2965077"/>
    <lineage>
        <taxon>Bacteria</taxon>
        <taxon>Pseudomonadati</taxon>
        <taxon>Pseudomonadota</taxon>
        <taxon>Alphaproteobacteria</taxon>
        <taxon>Parvularculales</taxon>
        <taxon>Parvularculaceae</taxon>
        <taxon>Parvularcula</taxon>
    </lineage>
</organism>
<comment type="subcellular location">
    <subcellularLocation>
        <location evidence="8">Cytoplasm</location>
    </subcellularLocation>
</comment>
<sequence>MSEPLIIAIDGPAASGKGTLSRRLASFYGLRHLDTGTLYRGVAWIMLRDGFEPRDEAAAVKVARAFDPEILGSADLRTPAVGRSASLVAVHEGVRKALFDFQRSFGLQKPGAVLDGRDIGTVIFPDATVKFFITASPEERAQRRYLELRASDEGVTYEGTLAELKRRDERDQSREEAPLKPAAEAEIIDTSKLTPDEVMARAVRIIDNVVRGRT</sequence>
<dbReference type="SUPFAM" id="SSF52540">
    <property type="entry name" value="P-loop containing nucleoside triphosphate hydrolases"/>
    <property type="match status" value="1"/>
</dbReference>
<comment type="catalytic activity">
    <reaction evidence="6 8">
        <text>dCMP + ATP = dCDP + ADP</text>
        <dbReference type="Rhea" id="RHEA:25094"/>
        <dbReference type="ChEBI" id="CHEBI:30616"/>
        <dbReference type="ChEBI" id="CHEBI:57566"/>
        <dbReference type="ChEBI" id="CHEBI:58593"/>
        <dbReference type="ChEBI" id="CHEBI:456216"/>
        <dbReference type="EC" id="2.7.4.25"/>
    </reaction>
</comment>
<dbReference type="NCBIfam" id="TIGR00017">
    <property type="entry name" value="cmk"/>
    <property type="match status" value="1"/>
</dbReference>
<feature type="domain" description="Cytidylate kinase" evidence="10">
    <location>
        <begin position="7"/>
        <end position="207"/>
    </location>
</feature>
<gene>
    <name evidence="8 11" type="primary">cmk</name>
    <name evidence="11" type="ORF">NOG11_02020</name>
</gene>
<evidence type="ECO:0000313" key="11">
    <source>
        <dbReference type="EMBL" id="MCQ8184154.1"/>
    </source>
</evidence>
<feature type="binding site" evidence="8">
    <location>
        <begin position="11"/>
        <end position="19"/>
    </location>
    <ligand>
        <name>ATP</name>
        <dbReference type="ChEBI" id="CHEBI:30616"/>
    </ligand>
</feature>
<evidence type="ECO:0000259" key="10">
    <source>
        <dbReference type="Pfam" id="PF02224"/>
    </source>
</evidence>
<name>A0A9X2RGS6_9PROT</name>
<dbReference type="Proteomes" id="UP001142610">
    <property type="component" value="Unassembled WGS sequence"/>
</dbReference>
<feature type="region of interest" description="Disordered" evidence="9">
    <location>
        <begin position="164"/>
        <end position="183"/>
    </location>
</feature>
<accession>A0A9X2RGS6</accession>
<evidence type="ECO:0000256" key="5">
    <source>
        <dbReference type="ARBA" id="ARBA00022840"/>
    </source>
</evidence>
<evidence type="ECO:0000256" key="1">
    <source>
        <dbReference type="ARBA" id="ARBA00009427"/>
    </source>
</evidence>
<dbReference type="AlphaFoldDB" id="A0A9X2RGS6"/>
<proteinExistence type="inferred from homology"/>
<protein>
    <recommendedName>
        <fullName evidence="8">Cytidylate kinase</fullName>
        <shortName evidence="8">CK</shortName>
        <ecNumber evidence="8">2.7.4.25</ecNumber>
    </recommendedName>
    <alternativeName>
        <fullName evidence="8">Cytidine monophosphate kinase</fullName>
        <shortName evidence="8">CMP kinase</shortName>
    </alternativeName>
</protein>
<dbReference type="GO" id="GO:0005737">
    <property type="term" value="C:cytoplasm"/>
    <property type="evidence" value="ECO:0007669"/>
    <property type="project" value="UniProtKB-SubCell"/>
</dbReference>
<dbReference type="EC" id="2.7.4.25" evidence="8"/>
<evidence type="ECO:0000256" key="9">
    <source>
        <dbReference type="SAM" id="MobiDB-lite"/>
    </source>
</evidence>
<keyword evidence="2 8" id="KW-0808">Transferase</keyword>
<evidence type="ECO:0000256" key="2">
    <source>
        <dbReference type="ARBA" id="ARBA00022679"/>
    </source>
</evidence>
<evidence type="ECO:0000256" key="7">
    <source>
        <dbReference type="ARBA" id="ARBA00048478"/>
    </source>
</evidence>
<evidence type="ECO:0000256" key="8">
    <source>
        <dbReference type="HAMAP-Rule" id="MF_00238"/>
    </source>
</evidence>
<reference evidence="11" key="1">
    <citation type="submission" date="2022-07" db="EMBL/GenBank/DDBJ databases">
        <title>Parvularcula maris sp. nov., an algicidal bacterium isolated from seawater.</title>
        <authorList>
            <person name="Li F."/>
        </authorList>
    </citation>
    <scope>NUCLEOTIDE SEQUENCE</scope>
    <source>
        <strain evidence="11">BGMRC 0090</strain>
    </source>
</reference>
<dbReference type="GO" id="GO:0006220">
    <property type="term" value="P:pyrimidine nucleotide metabolic process"/>
    <property type="evidence" value="ECO:0007669"/>
    <property type="project" value="UniProtKB-UniRule"/>
</dbReference>
<dbReference type="Gene3D" id="3.40.50.300">
    <property type="entry name" value="P-loop containing nucleotide triphosphate hydrolases"/>
    <property type="match status" value="1"/>
</dbReference>
<keyword evidence="12" id="KW-1185">Reference proteome</keyword>
<evidence type="ECO:0000256" key="3">
    <source>
        <dbReference type="ARBA" id="ARBA00022741"/>
    </source>
</evidence>
<keyword evidence="8" id="KW-0963">Cytoplasm</keyword>
<keyword evidence="5 8" id="KW-0067">ATP-binding</keyword>
<dbReference type="InterPro" id="IPR003136">
    <property type="entry name" value="Cytidylate_kin"/>
</dbReference>